<protein>
    <submittedName>
        <fullName evidence="2">Flavin reductase (NADPH)</fullName>
    </submittedName>
</protein>
<evidence type="ECO:0000313" key="2">
    <source>
        <dbReference type="EMBL" id="TSM85973.1"/>
    </source>
</evidence>
<dbReference type="Pfam" id="PF13460">
    <property type="entry name" value="NAD_binding_10"/>
    <property type="match status" value="1"/>
</dbReference>
<comment type="caution">
    <text evidence="2">The sequence shown here is derived from an EMBL/GenBank/DDBJ whole genome shotgun (WGS) entry which is preliminary data.</text>
</comment>
<dbReference type="InterPro" id="IPR016040">
    <property type="entry name" value="NAD(P)-bd_dom"/>
</dbReference>
<gene>
    <name evidence="2" type="ORF">Baya_8181</name>
</gene>
<dbReference type="SUPFAM" id="SSF51735">
    <property type="entry name" value="NAD(P)-binding Rossmann-fold domains"/>
    <property type="match status" value="1"/>
</dbReference>
<dbReference type="GO" id="GO:0016646">
    <property type="term" value="F:oxidoreductase activity, acting on the CH-NH group of donors, NAD or NADP as acceptor"/>
    <property type="evidence" value="ECO:0007669"/>
    <property type="project" value="TreeGrafter"/>
</dbReference>
<evidence type="ECO:0000259" key="1">
    <source>
        <dbReference type="Pfam" id="PF13460"/>
    </source>
</evidence>
<evidence type="ECO:0000313" key="3">
    <source>
        <dbReference type="Proteomes" id="UP000319801"/>
    </source>
</evidence>
<dbReference type="AlphaFoldDB" id="A0A556U5G5"/>
<dbReference type="InterPro" id="IPR036291">
    <property type="entry name" value="NAD(P)-bd_dom_sf"/>
</dbReference>
<proteinExistence type="predicted"/>
<dbReference type="OrthoDB" id="419598at2759"/>
<reference evidence="2 3" key="1">
    <citation type="journal article" date="2019" name="Genome Biol. Evol.">
        <title>Whole-Genome Sequencing of the Giant Devil Catfish, Bagarius yarrelli.</title>
        <authorList>
            <person name="Jiang W."/>
            <person name="Lv Y."/>
            <person name="Cheng L."/>
            <person name="Yang K."/>
            <person name="Chao B."/>
            <person name="Wang X."/>
            <person name="Li Y."/>
            <person name="Pan X."/>
            <person name="You X."/>
            <person name="Zhang Y."/>
            <person name="Yang J."/>
            <person name="Li J."/>
            <person name="Zhang X."/>
            <person name="Liu S."/>
            <person name="Sun C."/>
            <person name="Yang J."/>
            <person name="Shi Q."/>
        </authorList>
    </citation>
    <scope>NUCLEOTIDE SEQUENCE [LARGE SCALE GENOMIC DNA]</scope>
    <source>
        <strain evidence="2">JWS20170419001</strain>
        <tissue evidence="2">Muscle</tissue>
    </source>
</reference>
<dbReference type="EMBL" id="VCAZ01000050">
    <property type="protein sequence ID" value="TSM85973.1"/>
    <property type="molecule type" value="Genomic_DNA"/>
</dbReference>
<dbReference type="PANTHER" id="PTHR43355">
    <property type="entry name" value="FLAVIN REDUCTASE (NADPH)"/>
    <property type="match status" value="1"/>
</dbReference>
<feature type="domain" description="NAD(P)-binding" evidence="1">
    <location>
        <begin position="7"/>
        <end position="113"/>
    </location>
</feature>
<dbReference type="Gene3D" id="3.40.50.720">
    <property type="entry name" value="NAD(P)-binding Rossmann-like Domain"/>
    <property type="match status" value="1"/>
</dbReference>
<sequence>MKVAVLGATGQTGQNLVNQALQQGHIITAIVRNPSKLTINHENLKVVEADIFSRDSLKPHFEGQDAVMSCLGFPPSFFYGVTGYTQSMRATLDAMQDVKVNRIITMTSWYTDHKEIQTHEGFYVPDENGFPVGQTLSRSDVARFMLSLLSNNTWIKKAVAIITK</sequence>
<accession>A0A556U5G5</accession>
<dbReference type="Proteomes" id="UP000319801">
    <property type="component" value="Unassembled WGS sequence"/>
</dbReference>
<keyword evidence="3" id="KW-1185">Reference proteome</keyword>
<organism evidence="2 3">
    <name type="scientific">Bagarius yarrelli</name>
    <name type="common">Goonch</name>
    <name type="synonym">Bagrus yarrelli</name>
    <dbReference type="NCBI Taxonomy" id="175774"/>
    <lineage>
        <taxon>Eukaryota</taxon>
        <taxon>Metazoa</taxon>
        <taxon>Chordata</taxon>
        <taxon>Craniata</taxon>
        <taxon>Vertebrata</taxon>
        <taxon>Euteleostomi</taxon>
        <taxon>Actinopterygii</taxon>
        <taxon>Neopterygii</taxon>
        <taxon>Teleostei</taxon>
        <taxon>Ostariophysi</taxon>
        <taxon>Siluriformes</taxon>
        <taxon>Sisoridae</taxon>
        <taxon>Sisorinae</taxon>
        <taxon>Bagarius</taxon>
    </lineage>
</organism>
<name>A0A556U5G5_BAGYA</name>
<dbReference type="InterPro" id="IPR051606">
    <property type="entry name" value="Polyketide_Oxido-like"/>
</dbReference>
<dbReference type="PANTHER" id="PTHR43355:SF2">
    <property type="entry name" value="FLAVIN REDUCTASE (NADPH)"/>
    <property type="match status" value="1"/>
</dbReference>